<comment type="similarity">
    <text evidence="2">Belongs to the dynactin subunits 5/6 family. Dynactin subunit 6 subfamily.</text>
</comment>
<dbReference type="AlphaFoldDB" id="A0A183IY11"/>
<reference evidence="9" key="1">
    <citation type="submission" date="2016-06" db="UniProtKB">
        <authorList>
            <consortium name="WormBaseParasite"/>
        </authorList>
    </citation>
    <scope>IDENTIFICATION</scope>
</reference>
<comment type="subcellular location">
    <subcellularLocation>
        <location evidence="1">Cytoplasm</location>
        <location evidence="1">Cytoskeleton</location>
    </subcellularLocation>
</comment>
<name>A0A183IY11_9BILA</name>
<dbReference type="SUPFAM" id="SSF51161">
    <property type="entry name" value="Trimeric LpxA-like enzymes"/>
    <property type="match status" value="1"/>
</dbReference>
<evidence type="ECO:0000313" key="7">
    <source>
        <dbReference type="EMBL" id="VDP17544.1"/>
    </source>
</evidence>
<keyword evidence="8" id="KW-1185">Reference proteome</keyword>
<dbReference type="Gene3D" id="2.160.10.10">
    <property type="entry name" value="Hexapeptide repeat proteins"/>
    <property type="match status" value="1"/>
</dbReference>
<evidence type="ECO:0000313" key="9">
    <source>
        <dbReference type="WBParaSite" id="SBAD_0000882001-mRNA-1"/>
    </source>
</evidence>
<dbReference type="InterPro" id="IPR027777">
    <property type="entry name" value="DCTN6"/>
</dbReference>
<proteinExistence type="inferred from homology"/>
<dbReference type="GO" id="GO:0005869">
    <property type="term" value="C:dynactin complex"/>
    <property type="evidence" value="ECO:0007669"/>
    <property type="project" value="InterPro"/>
</dbReference>
<reference evidence="7 8" key="2">
    <citation type="submission" date="2018-11" db="EMBL/GenBank/DDBJ databases">
        <authorList>
            <consortium name="Pathogen Informatics"/>
        </authorList>
    </citation>
    <scope>NUCLEOTIDE SEQUENCE [LARGE SCALE GENOMIC DNA]</scope>
</reference>
<dbReference type="Proteomes" id="UP000270296">
    <property type="component" value="Unassembled WGS sequence"/>
</dbReference>
<evidence type="ECO:0000256" key="3">
    <source>
        <dbReference type="ARBA" id="ARBA00016573"/>
    </source>
</evidence>
<dbReference type="WBParaSite" id="SBAD_0000882001-mRNA-1">
    <property type="protein sequence ID" value="SBAD_0000882001-mRNA-1"/>
    <property type="gene ID" value="SBAD_0000882001"/>
</dbReference>
<dbReference type="InterPro" id="IPR011004">
    <property type="entry name" value="Trimer_LpxA-like_sf"/>
</dbReference>
<evidence type="ECO:0000256" key="2">
    <source>
        <dbReference type="ARBA" id="ARBA00007719"/>
    </source>
</evidence>
<gene>
    <name evidence="7" type="ORF">SBAD_LOCUS8509</name>
</gene>
<dbReference type="PANTHER" id="PTHR13072:SF0">
    <property type="entry name" value="DYNACTIN SUBUNIT 6"/>
    <property type="match status" value="1"/>
</dbReference>
<sequence>MCFSALWHFRVKVGNNCVVCAEAILIGNITIGDGTTIHPRAQIIAEAGPIIIGENNLIEENACIVNRHVGNPLVIGNDNVFEIGSRCEASKVGDGNVIEMKAVFVSVTNIDWGCSVGCRTQNREVPGSSPG</sequence>
<keyword evidence="4" id="KW-0963">Cytoplasm</keyword>
<dbReference type="PANTHER" id="PTHR13072">
    <property type="entry name" value="DYNACTIN 6"/>
    <property type="match status" value="1"/>
</dbReference>
<evidence type="ECO:0000256" key="5">
    <source>
        <dbReference type="ARBA" id="ARBA00023212"/>
    </source>
</evidence>
<keyword evidence="5" id="KW-0206">Cytoskeleton</keyword>
<evidence type="ECO:0000256" key="4">
    <source>
        <dbReference type="ARBA" id="ARBA00022490"/>
    </source>
</evidence>
<dbReference type="GO" id="GO:0070840">
    <property type="term" value="F:dynein complex binding"/>
    <property type="evidence" value="ECO:0007669"/>
    <property type="project" value="TreeGrafter"/>
</dbReference>
<protein>
    <recommendedName>
        <fullName evidence="3">Dynactin subunit 6</fullName>
    </recommendedName>
</protein>
<evidence type="ECO:0000313" key="8">
    <source>
        <dbReference type="Proteomes" id="UP000270296"/>
    </source>
</evidence>
<evidence type="ECO:0000256" key="6">
    <source>
        <dbReference type="ARBA" id="ARBA00034687"/>
    </source>
</evidence>
<evidence type="ECO:0000256" key="1">
    <source>
        <dbReference type="ARBA" id="ARBA00004245"/>
    </source>
</evidence>
<dbReference type="OrthoDB" id="2355at2759"/>
<organism evidence="9">
    <name type="scientific">Soboliphyme baturini</name>
    <dbReference type="NCBI Taxonomy" id="241478"/>
    <lineage>
        <taxon>Eukaryota</taxon>
        <taxon>Metazoa</taxon>
        <taxon>Ecdysozoa</taxon>
        <taxon>Nematoda</taxon>
        <taxon>Enoplea</taxon>
        <taxon>Dorylaimia</taxon>
        <taxon>Dioctophymatida</taxon>
        <taxon>Dioctophymatoidea</taxon>
        <taxon>Soboliphymatidae</taxon>
        <taxon>Soboliphyme</taxon>
    </lineage>
</organism>
<accession>A0A183IY11</accession>
<dbReference type="EMBL" id="UZAM01011670">
    <property type="protein sequence ID" value="VDP17544.1"/>
    <property type="molecule type" value="Genomic_DNA"/>
</dbReference>
<comment type="function">
    <text evidence="6">Part of the dynactin complex that activates the molecular motor dynein for ultra-processive transport along microtubules.</text>
</comment>
<dbReference type="GO" id="GO:0007052">
    <property type="term" value="P:mitotic spindle organization"/>
    <property type="evidence" value="ECO:0007669"/>
    <property type="project" value="TreeGrafter"/>
</dbReference>